<evidence type="ECO:0000313" key="7">
    <source>
        <dbReference type="EMBL" id="KAB7321729.1"/>
    </source>
</evidence>
<evidence type="ECO:0000313" key="14">
    <source>
        <dbReference type="Proteomes" id="UP000491334"/>
    </source>
</evidence>
<dbReference type="AlphaFoldDB" id="A0A5Q8B3B4"/>
<comment type="caution">
    <text evidence="1">The sequence shown here is derived from an EMBL/GenBank/DDBJ whole genome shotgun (WGS) entry which is preliminary data.</text>
</comment>
<dbReference type="Proteomes" id="UP000451234">
    <property type="component" value="Unassembled WGS sequence"/>
</dbReference>
<evidence type="ECO:0000313" key="1">
    <source>
        <dbReference type="EMBL" id="KAB6912620.1"/>
    </source>
</evidence>
<dbReference type="EMBL" id="WDWU01000007">
    <property type="protein sequence ID" value="KAB7057044.1"/>
    <property type="molecule type" value="Genomic_DNA"/>
</dbReference>
<evidence type="ECO:0000313" key="3">
    <source>
        <dbReference type="EMBL" id="KAB7057044.1"/>
    </source>
</evidence>
<protein>
    <submittedName>
        <fullName evidence="1">Uncharacterized protein</fullName>
    </submittedName>
</protein>
<dbReference type="Proteomes" id="UP000460333">
    <property type="component" value="Unassembled WGS sequence"/>
</dbReference>
<dbReference type="EMBL" id="WDZO01000014">
    <property type="protein sequence ID" value="KAB6912620.1"/>
    <property type="molecule type" value="Genomic_DNA"/>
</dbReference>
<gene>
    <name evidence="7" type="ORF">GBB65_09520</name>
    <name evidence="6" type="ORF">GBC43_08930</name>
    <name evidence="5" type="ORF">GBC45_05975</name>
    <name evidence="4" type="ORF">GBI83_04605</name>
    <name evidence="3" type="ORF">GBI87_06295</name>
    <name evidence="1" type="ORF">GBJ98_07120</name>
    <name evidence="2" type="ORF">GBK06_07455</name>
</gene>
<dbReference type="Proteomes" id="UP000432196">
    <property type="component" value="Unassembled WGS sequence"/>
</dbReference>
<dbReference type="Proteomes" id="UP000476628">
    <property type="component" value="Unassembled WGS sequence"/>
</dbReference>
<evidence type="ECO:0000313" key="9">
    <source>
        <dbReference type="Proteomes" id="UP000451234"/>
    </source>
</evidence>
<name>A0A5Q8B3B4_BIFLN</name>
<dbReference type="Proteomes" id="UP000481350">
    <property type="component" value="Unassembled WGS sequence"/>
</dbReference>
<proteinExistence type="predicted"/>
<evidence type="ECO:0000313" key="5">
    <source>
        <dbReference type="EMBL" id="KAB7203314.1"/>
    </source>
</evidence>
<dbReference type="EMBL" id="WDRV01000013">
    <property type="protein sequence ID" value="KAB7321729.1"/>
    <property type="molecule type" value="Genomic_DNA"/>
</dbReference>
<dbReference type="EMBL" id="WDUB01000007">
    <property type="protein sequence ID" value="KAB7203314.1"/>
    <property type="molecule type" value="Genomic_DNA"/>
</dbReference>
<evidence type="ECO:0000313" key="8">
    <source>
        <dbReference type="Proteomes" id="UP000432196"/>
    </source>
</evidence>
<evidence type="ECO:0000313" key="12">
    <source>
        <dbReference type="Proteomes" id="UP000476628"/>
    </source>
</evidence>
<dbReference type="EMBL" id="WDZP01000016">
    <property type="protein sequence ID" value="KAB6917670.1"/>
    <property type="molecule type" value="Genomic_DNA"/>
</dbReference>
<evidence type="ECO:0000313" key="11">
    <source>
        <dbReference type="Proteomes" id="UP000467387"/>
    </source>
</evidence>
<evidence type="ECO:0000313" key="13">
    <source>
        <dbReference type="Proteomes" id="UP000481350"/>
    </source>
</evidence>
<dbReference type="EMBL" id="WDWL01000005">
    <property type="protein sequence ID" value="KAB7073288.1"/>
    <property type="molecule type" value="Genomic_DNA"/>
</dbReference>
<dbReference type="Proteomes" id="UP000491334">
    <property type="component" value="Unassembled WGS sequence"/>
</dbReference>
<evidence type="ECO:0000313" key="4">
    <source>
        <dbReference type="EMBL" id="KAB7073288.1"/>
    </source>
</evidence>
<dbReference type="Proteomes" id="UP000467387">
    <property type="component" value="Unassembled WGS sequence"/>
</dbReference>
<evidence type="ECO:0000313" key="6">
    <source>
        <dbReference type="EMBL" id="KAB7234698.1"/>
    </source>
</evidence>
<reference evidence="8 9" key="1">
    <citation type="journal article" date="2019" name="Nat. Med.">
        <title>A library of human gut bacterial isolates paired with longitudinal multiomics data enables mechanistic microbiome research.</title>
        <authorList>
            <person name="Poyet M."/>
            <person name="Groussin M."/>
            <person name="Gibbons S.M."/>
            <person name="Avila-Pacheco J."/>
            <person name="Jiang X."/>
            <person name="Kearney S.M."/>
            <person name="Perrotta A.R."/>
            <person name="Berdy B."/>
            <person name="Zhao S."/>
            <person name="Lieberman T.D."/>
            <person name="Swanson P.K."/>
            <person name="Smith M."/>
            <person name="Roesemann S."/>
            <person name="Alexander J.E."/>
            <person name="Rich S.A."/>
            <person name="Livny J."/>
            <person name="Vlamakis H."/>
            <person name="Clish C."/>
            <person name="Bullock K."/>
            <person name="Deik A."/>
            <person name="Scott J."/>
            <person name="Pierce K.A."/>
            <person name="Xavier R.J."/>
            <person name="Alm E.J."/>
        </authorList>
    </citation>
    <scope>NUCLEOTIDE SEQUENCE [LARGE SCALE GENOMIC DNA]</scope>
    <source>
        <strain evidence="6 10">BIOML-A118</strain>
        <strain evidence="5 12">BIOML-A136</strain>
        <strain evidence="4 8">BIOML-A201</strain>
        <strain evidence="3 11">BIOML-A210</strain>
        <strain evidence="1 13">BIOML-A283</strain>
        <strain evidence="2 14">BIOML-A284</strain>
        <strain evidence="7 9">BIOML-A75</strain>
    </source>
</reference>
<evidence type="ECO:0000313" key="10">
    <source>
        <dbReference type="Proteomes" id="UP000460333"/>
    </source>
</evidence>
<dbReference type="EMBL" id="WDTJ01000015">
    <property type="protein sequence ID" value="KAB7234698.1"/>
    <property type="molecule type" value="Genomic_DNA"/>
</dbReference>
<sequence>MAIARLRGPCTELMRDPVRWGWCLRWILTRGCGRHNCCGGSHGSSRWRVDGNAHTDHLAMAGDALPATNLRCRNLV</sequence>
<accession>A0A5Q8B3B4</accession>
<organism evidence="1 13">
    <name type="scientific">Bifidobacterium longum</name>
    <dbReference type="NCBI Taxonomy" id="216816"/>
    <lineage>
        <taxon>Bacteria</taxon>
        <taxon>Bacillati</taxon>
        <taxon>Actinomycetota</taxon>
        <taxon>Actinomycetes</taxon>
        <taxon>Bifidobacteriales</taxon>
        <taxon>Bifidobacteriaceae</taxon>
        <taxon>Bifidobacterium</taxon>
    </lineage>
</organism>
<evidence type="ECO:0000313" key="2">
    <source>
        <dbReference type="EMBL" id="KAB6917670.1"/>
    </source>
</evidence>